<dbReference type="RefSeq" id="WP_165832504.1">
    <property type="nucleotide sequence ID" value="NZ_JACCEX010000002.1"/>
</dbReference>
<gene>
    <name evidence="1" type="ORF">C7440_1697</name>
</gene>
<comment type="caution">
    <text evidence="1">The sequence shown here is derived from an EMBL/GenBank/DDBJ whole genome shotgun (WGS) entry which is preliminary data.</text>
</comment>
<dbReference type="Proteomes" id="UP000246145">
    <property type="component" value="Unassembled WGS sequence"/>
</dbReference>
<organism evidence="1 2">
    <name type="scientific">Pusillimonas noertemannii</name>
    <dbReference type="NCBI Taxonomy" id="305977"/>
    <lineage>
        <taxon>Bacteria</taxon>
        <taxon>Pseudomonadati</taxon>
        <taxon>Pseudomonadota</taxon>
        <taxon>Betaproteobacteria</taxon>
        <taxon>Burkholderiales</taxon>
        <taxon>Alcaligenaceae</taxon>
        <taxon>Pusillimonas</taxon>
    </lineage>
</organism>
<reference evidence="1 2" key="1">
    <citation type="submission" date="2018-04" db="EMBL/GenBank/DDBJ databases">
        <title>Genomic Encyclopedia of Type Strains, Phase IV (KMG-IV): sequencing the most valuable type-strain genomes for metagenomic binning, comparative biology and taxonomic classification.</title>
        <authorList>
            <person name="Goeker M."/>
        </authorList>
    </citation>
    <scope>NUCLEOTIDE SEQUENCE [LARGE SCALE GENOMIC DNA]</scope>
    <source>
        <strain evidence="1 2">DSM 10065</strain>
    </source>
</reference>
<keyword evidence="2" id="KW-1185">Reference proteome</keyword>
<dbReference type="EMBL" id="QEKO01000002">
    <property type="protein sequence ID" value="PVY62204.1"/>
    <property type="molecule type" value="Genomic_DNA"/>
</dbReference>
<accession>A0A2U1CMI3</accession>
<proteinExistence type="predicted"/>
<evidence type="ECO:0000313" key="1">
    <source>
        <dbReference type="EMBL" id="PVY62204.1"/>
    </source>
</evidence>
<protein>
    <submittedName>
        <fullName evidence="1">Uncharacterized protein</fullName>
    </submittedName>
</protein>
<sequence length="50" mass="5550">MLTANQSAQSEYAALLELAVDKAWEQCAFPSDELVVSWFFRLVSGCSTVH</sequence>
<dbReference type="AlphaFoldDB" id="A0A2U1CMI3"/>
<name>A0A2U1CMI3_9BURK</name>
<evidence type="ECO:0000313" key="2">
    <source>
        <dbReference type="Proteomes" id="UP000246145"/>
    </source>
</evidence>